<dbReference type="VEuPathDB" id="VectorBase:LOC119173737"/>
<evidence type="ECO:0000256" key="6">
    <source>
        <dbReference type="ARBA" id="ARBA00022989"/>
    </source>
</evidence>
<accession>A0A9J6D0P7</accession>
<dbReference type="EMBL" id="JABSTU010003884">
    <property type="protein sequence ID" value="KAH7964510.1"/>
    <property type="molecule type" value="Genomic_DNA"/>
</dbReference>
<gene>
    <name evidence="10" type="ORF">HPB51_027248</name>
</gene>
<evidence type="ECO:0000313" key="11">
    <source>
        <dbReference type="Proteomes" id="UP000821866"/>
    </source>
</evidence>
<dbReference type="Pfam" id="PF01697">
    <property type="entry name" value="Glyco_transf_92"/>
    <property type="match status" value="1"/>
</dbReference>
<evidence type="ECO:0000256" key="5">
    <source>
        <dbReference type="ARBA" id="ARBA00022692"/>
    </source>
</evidence>
<reference evidence="10" key="1">
    <citation type="journal article" date="2020" name="Cell">
        <title>Large-Scale Comparative Analyses of Tick Genomes Elucidate Their Genetic Diversity and Vector Capacities.</title>
        <authorList>
            <consortium name="Tick Genome and Microbiome Consortium (TIGMIC)"/>
            <person name="Jia N."/>
            <person name="Wang J."/>
            <person name="Shi W."/>
            <person name="Du L."/>
            <person name="Sun Y."/>
            <person name="Zhan W."/>
            <person name="Jiang J.F."/>
            <person name="Wang Q."/>
            <person name="Zhang B."/>
            <person name="Ji P."/>
            <person name="Bell-Sakyi L."/>
            <person name="Cui X.M."/>
            <person name="Yuan T.T."/>
            <person name="Jiang B.G."/>
            <person name="Yang W.F."/>
            <person name="Lam T.T."/>
            <person name="Chang Q.C."/>
            <person name="Ding S.J."/>
            <person name="Wang X.J."/>
            <person name="Zhu J.G."/>
            <person name="Ruan X.D."/>
            <person name="Zhao L."/>
            <person name="Wei J.T."/>
            <person name="Ye R.Z."/>
            <person name="Que T.C."/>
            <person name="Du C.H."/>
            <person name="Zhou Y.H."/>
            <person name="Cheng J.X."/>
            <person name="Dai P.F."/>
            <person name="Guo W.B."/>
            <person name="Han X.H."/>
            <person name="Huang E.J."/>
            <person name="Li L.F."/>
            <person name="Wei W."/>
            <person name="Gao Y.C."/>
            <person name="Liu J.Z."/>
            <person name="Shao H.Z."/>
            <person name="Wang X."/>
            <person name="Wang C.C."/>
            <person name="Yang T.C."/>
            <person name="Huo Q.B."/>
            <person name="Li W."/>
            <person name="Chen H.Y."/>
            <person name="Chen S.E."/>
            <person name="Zhou L.G."/>
            <person name="Ni X.B."/>
            <person name="Tian J.H."/>
            <person name="Sheng Y."/>
            <person name="Liu T."/>
            <person name="Pan Y.S."/>
            <person name="Xia L.Y."/>
            <person name="Li J."/>
            <person name="Zhao F."/>
            <person name="Cao W.C."/>
        </authorList>
    </citation>
    <scope>NUCLEOTIDE SEQUENCE</scope>
    <source>
        <strain evidence="10">Rmic-2018</strain>
    </source>
</reference>
<keyword evidence="7 9" id="KW-0472">Membrane</keyword>
<evidence type="ECO:0000256" key="4">
    <source>
        <dbReference type="ARBA" id="ARBA00022679"/>
    </source>
</evidence>
<evidence type="ECO:0000256" key="2">
    <source>
        <dbReference type="ARBA" id="ARBA00007647"/>
    </source>
</evidence>
<keyword evidence="4" id="KW-0808">Transferase</keyword>
<name>A0A9J6D0P7_RHIMP</name>
<feature type="transmembrane region" description="Helical" evidence="9">
    <location>
        <begin position="38"/>
        <end position="55"/>
    </location>
</feature>
<evidence type="ECO:0000256" key="1">
    <source>
        <dbReference type="ARBA" id="ARBA00004167"/>
    </source>
</evidence>
<reference evidence="10" key="2">
    <citation type="submission" date="2021-09" db="EMBL/GenBank/DDBJ databases">
        <authorList>
            <person name="Jia N."/>
            <person name="Wang J."/>
            <person name="Shi W."/>
            <person name="Du L."/>
            <person name="Sun Y."/>
            <person name="Zhan W."/>
            <person name="Jiang J."/>
            <person name="Wang Q."/>
            <person name="Zhang B."/>
            <person name="Ji P."/>
            <person name="Sakyi L.B."/>
            <person name="Cui X."/>
            <person name="Yuan T."/>
            <person name="Jiang B."/>
            <person name="Yang W."/>
            <person name="Lam T.T.-Y."/>
            <person name="Chang Q."/>
            <person name="Ding S."/>
            <person name="Wang X."/>
            <person name="Zhu J."/>
            <person name="Ruan X."/>
            <person name="Zhao L."/>
            <person name="Wei J."/>
            <person name="Que T."/>
            <person name="Du C."/>
            <person name="Cheng J."/>
            <person name="Dai P."/>
            <person name="Han X."/>
            <person name="Huang E."/>
            <person name="Gao Y."/>
            <person name="Liu J."/>
            <person name="Shao H."/>
            <person name="Ye R."/>
            <person name="Li L."/>
            <person name="Wei W."/>
            <person name="Wang X."/>
            <person name="Wang C."/>
            <person name="Huo Q."/>
            <person name="Li W."/>
            <person name="Guo W."/>
            <person name="Chen H."/>
            <person name="Chen S."/>
            <person name="Zhou L."/>
            <person name="Zhou L."/>
            <person name="Ni X."/>
            <person name="Tian J."/>
            <person name="Zhou Y."/>
            <person name="Sheng Y."/>
            <person name="Liu T."/>
            <person name="Pan Y."/>
            <person name="Xia L."/>
            <person name="Li J."/>
            <person name="Zhao F."/>
            <person name="Cao W."/>
        </authorList>
    </citation>
    <scope>NUCLEOTIDE SEQUENCE</scope>
    <source>
        <strain evidence="10">Rmic-2018</strain>
        <tissue evidence="10">Larvae</tissue>
    </source>
</reference>
<feature type="region of interest" description="Disordered" evidence="8">
    <location>
        <begin position="220"/>
        <end position="244"/>
    </location>
</feature>
<keyword evidence="11" id="KW-1185">Reference proteome</keyword>
<dbReference type="PANTHER" id="PTHR21461">
    <property type="entry name" value="GLYCOSYLTRANSFERASE FAMILY 92 PROTEIN"/>
    <property type="match status" value="1"/>
</dbReference>
<keyword evidence="3" id="KW-0328">Glycosyltransferase</keyword>
<keyword evidence="5 9" id="KW-0812">Transmembrane</keyword>
<evidence type="ECO:0000256" key="9">
    <source>
        <dbReference type="SAM" id="Phobius"/>
    </source>
</evidence>
<evidence type="ECO:0000313" key="10">
    <source>
        <dbReference type="EMBL" id="KAH7964510.1"/>
    </source>
</evidence>
<comment type="similarity">
    <text evidence="2">Belongs to the glycosyltransferase 92 family.</text>
</comment>
<dbReference type="PANTHER" id="PTHR21461:SF40">
    <property type="entry name" value="GLYCOSYLTRANSFERASE FAMILY 92 PROTEIN"/>
    <property type="match status" value="1"/>
</dbReference>
<evidence type="ECO:0000256" key="7">
    <source>
        <dbReference type="ARBA" id="ARBA00023136"/>
    </source>
</evidence>
<keyword evidence="6 9" id="KW-1133">Transmembrane helix</keyword>
<protein>
    <recommendedName>
        <fullName evidence="12">Glycosyltransferase family 92 protein</fullName>
    </recommendedName>
</protein>
<dbReference type="AlphaFoldDB" id="A0A9J6D0P7"/>
<sequence>MGPPARPCNPVNSVVELPKLDTSLLPRTQRWPGMSPKVIVALLLFLCFSCVQLFLQSVKPRAAIPASKDMSSSLKLLLGFLQSAGVDVTLVPFKMIARSSEVHEYGQMPALYDCIFRSMSRTEISATVAFTSVPQKGVAEYRSIYELNVPRGLIVVCEYDADSRRVRAVQAGALCQSASSSRRPATSISTAWRSSPIRFMKRPPHLSTLSYHQQTQRFRALRPASTNSPPPLPHSGAPCKETRTSCPTVNELRLQSHFSRWDERLAKALSRSPLGAPKTERESWHAITDNIHAFTAFLMSTPNRVVRITSLVRSRKSDANRTKIQHPPLVCVIRTANGTVRRKARIRKVWTYWSPDFKNALIVCRPEIGKSAEAGNMQVALAVRGSAADSLRWLELHRVPERAEGKCCAMCVRPTYGSSMSLWKIVEFIVHYTIMGVTNFYFYDLDMSLDMTFLLAWLQYNSVHITIVPFKLIAKYAQVHAQGQMPALYDCIFRSMAKTEYYIHVDFDELIIPRKYSSISDILGKMERKRKGLGSVLIPARYFCSEYPISMKYSNVDQVPLQMRLFTYHFQERIGRGFSKYIARSRTVSEAGVHIVRTHRKGYRMEPAQSSLVFINHYRRCCDFLPGSAVVANKLNLKIFRGVPYNYYFEALAARIENHWLVRALKKLMNYVGSSPL</sequence>
<evidence type="ECO:0008006" key="12">
    <source>
        <dbReference type="Google" id="ProtNLM"/>
    </source>
</evidence>
<comment type="subcellular location">
    <subcellularLocation>
        <location evidence="1">Membrane</location>
        <topology evidence="1">Single-pass membrane protein</topology>
    </subcellularLocation>
</comment>
<organism evidence="10 11">
    <name type="scientific">Rhipicephalus microplus</name>
    <name type="common">Cattle tick</name>
    <name type="synonym">Boophilus microplus</name>
    <dbReference type="NCBI Taxonomy" id="6941"/>
    <lineage>
        <taxon>Eukaryota</taxon>
        <taxon>Metazoa</taxon>
        <taxon>Ecdysozoa</taxon>
        <taxon>Arthropoda</taxon>
        <taxon>Chelicerata</taxon>
        <taxon>Arachnida</taxon>
        <taxon>Acari</taxon>
        <taxon>Parasitiformes</taxon>
        <taxon>Ixodida</taxon>
        <taxon>Ixodoidea</taxon>
        <taxon>Ixodidae</taxon>
        <taxon>Rhipicephalinae</taxon>
        <taxon>Rhipicephalus</taxon>
        <taxon>Boophilus</taxon>
    </lineage>
</organism>
<dbReference type="GO" id="GO:0016757">
    <property type="term" value="F:glycosyltransferase activity"/>
    <property type="evidence" value="ECO:0007669"/>
    <property type="project" value="UniProtKB-KW"/>
</dbReference>
<dbReference type="InterPro" id="IPR008166">
    <property type="entry name" value="Glyco_transf_92"/>
</dbReference>
<dbReference type="GO" id="GO:0016020">
    <property type="term" value="C:membrane"/>
    <property type="evidence" value="ECO:0007669"/>
    <property type="project" value="UniProtKB-SubCell"/>
</dbReference>
<evidence type="ECO:0000256" key="8">
    <source>
        <dbReference type="SAM" id="MobiDB-lite"/>
    </source>
</evidence>
<proteinExistence type="inferred from homology"/>
<dbReference type="GO" id="GO:0005737">
    <property type="term" value="C:cytoplasm"/>
    <property type="evidence" value="ECO:0007669"/>
    <property type="project" value="TreeGrafter"/>
</dbReference>
<evidence type="ECO:0000256" key="3">
    <source>
        <dbReference type="ARBA" id="ARBA00022676"/>
    </source>
</evidence>
<comment type="caution">
    <text evidence="10">The sequence shown here is derived from an EMBL/GenBank/DDBJ whole genome shotgun (WGS) entry which is preliminary data.</text>
</comment>
<dbReference type="Proteomes" id="UP000821866">
    <property type="component" value="Unassembled WGS sequence"/>
</dbReference>